<dbReference type="GO" id="GO:0005886">
    <property type="term" value="C:plasma membrane"/>
    <property type="evidence" value="ECO:0007669"/>
    <property type="project" value="UniProtKB-SubCell"/>
</dbReference>
<dbReference type="PANTHER" id="PTHR34582:SF6">
    <property type="entry name" value="UPF0702 TRANSMEMBRANE PROTEIN YCAP"/>
    <property type="match status" value="1"/>
</dbReference>
<dbReference type="InterPro" id="IPR023090">
    <property type="entry name" value="UPF0702_alpha/beta_dom_sf"/>
</dbReference>
<dbReference type="Gene3D" id="3.30.240.20">
    <property type="entry name" value="bsu07140 like domains"/>
    <property type="match status" value="1"/>
</dbReference>
<feature type="transmembrane region" description="Helical" evidence="7">
    <location>
        <begin position="23"/>
        <end position="43"/>
    </location>
</feature>
<keyword evidence="5 7" id="KW-1133">Transmembrane helix</keyword>
<dbReference type="PANTHER" id="PTHR34582">
    <property type="entry name" value="UPF0702 TRANSMEMBRANE PROTEIN YCAP"/>
    <property type="match status" value="1"/>
</dbReference>
<feature type="domain" description="YetF C-terminal" evidence="8">
    <location>
        <begin position="111"/>
        <end position="170"/>
    </location>
</feature>
<evidence type="ECO:0000256" key="7">
    <source>
        <dbReference type="SAM" id="Phobius"/>
    </source>
</evidence>
<protein>
    <recommendedName>
        <fullName evidence="8">YetF C-terminal domain-containing protein</fullName>
    </recommendedName>
</protein>
<keyword evidence="6 7" id="KW-0472">Membrane</keyword>
<dbReference type="Proteomes" id="UP000009877">
    <property type="component" value="Unassembled WGS sequence"/>
</dbReference>
<reference evidence="9 10" key="1">
    <citation type="journal article" date="2014" name="Genome Announc.">
        <title>Draft Genome Sequence of Kocuria palustris PEL.</title>
        <authorList>
            <person name="Sharma G."/>
            <person name="Khatri I."/>
            <person name="Subramanian S."/>
        </authorList>
    </citation>
    <scope>NUCLEOTIDE SEQUENCE [LARGE SCALE GENOMIC DNA]</scope>
    <source>
        <strain evidence="9 10">PEL</strain>
    </source>
</reference>
<evidence type="ECO:0000256" key="5">
    <source>
        <dbReference type="ARBA" id="ARBA00022989"/>
    </source>
</evidence>
<comment type="caution">
    <text evidence="9">The sequence shown here is derived from an EMBL/GenBank/DDBJ whole genome shotgun (WGS) entry which is preliminary data.</text>
</comment>
<organism evidence="9 10">
    <name type="scientific">Kocuria palustris PEL</name>
    <dbReference type="NCBI Taxonomy" id="1236550"/>
    <lineage>
        <taxon>Bacteria</taxon>
        <taxon>Bacillati</taxon>
        <taxon>Actinomycetota</taxon>
        <taxon>Actinomycetes</taxon>
        <taxon>Micrococcales</taxon>
        <taxon>Micrococcaceae</taxon>
        <taxon>Kocuria</taxon>
    </lineage>
</organism>
<dbReference type="Pfam" id="PF04239">
    <property type="entry name" value="DUF421"/>
    <property type="match status" value="1"/>
</dbReference>
<evidence type="ECO:0000259" key="8">
    <source>
        <dbReference type="Pfam" id="PF04239"/>
    </source>
</evidence>
<dbReference type="STRING" id="71999.KPaMU14_12145"/>
<evidence type="ECO:0000256" key="4">
    <source>
        <dbReference type="ARBA" id="ARBA00022692"/>
    </source>
</evidence>
<dbReference type="InterPro" id="IPR007353">
    <property type="entry name" value="DUF421"/>
</dbReference>
<name>M2YEW9_9MICC</name>
<proteinExistence type="inferred from homology"/>
<accession>M2YEW9</accession>
<dbReference type="EMBL" id="ANHZ02000005">
    <property type="protein sequence ID" value="EME37085.1"/>
    <property type="molecule type" value="Genomic_DNA"/>
</dbReference>
<feature type="transmembrane region" description="Helical" evidence="7">
    <location>
        <begin position="80"/>
        <end position="100"/>
    </location>
</feature>
<dbReference type="AlphaFoldDB" id="M2YEW9"/>
<evidence type="ECO:0000256" key="1">
    <source>
        <dbReference type="ARBA" id="ARBA00004651"/>
    </source>
</evidence>
<sequence length="197" mass="20728">MEGMTPPGGWTQAFIDHLGIELWRIPVVVVSAIGIYLAFLLLVRVFGVRVLSGWTGFDAVVLIMLGSVAGRVIIGHPPTLAAGAIGLLTLLLLEAAFGALQQAAGVPGLRTRPRVIMAHGRFVDSALRRTHLTPREVYGVLRHRGISHQDQVQCVILESTGGLSVIRTGDPIGPGMLDGVIGSELVLSETPPGPGAP</sequence>
<evidence type="ECO:0000256" key="6">
    <source>
        <dbReference type="ARBA" id="ARBA00023136"/>
    </source>
</evidence>
<evidence type="ECO:0000256" key="3">
    <source>
        <dbReference type="ARBA" id="ARBA00022475"/>
    </source>
</evidence>
<gene>
    <name evidence="9" type="ORF">C884_01999</name>
</gene>
<evidence type="ECO:0000313" key="9">
    <source>
        <dbReference type="EMBL" id="EME37085.1"/>
    </source>
</evidence>
<evidence type="ECO:0000313" key="10">
    <source>
        <dbReference type="Proteomes" id="UP000009877"/>
    </source>
</evidence>
<evidence type="ECO:0000256" key="2">
    <source>
        <dbReference type="ARBA" id="ARBA00006448"/>
    </source>
</evidence>
<keyword evidence="3" id="KW-1003">Cell membrane</keyword>
<keyword evidence="10" id="KW-1185">Reference proteome</keyword>
<comment type="similarity">
    <text evidence="2">Belongs to the UPF0702 family.</text>
</comment>
<keyword evidence="4 7" id="KW-0812">Transmembrane</keyword>
<comment type="subcellular location">
    <subcellularLocation>
        <location evidence="1">Cell membrane</location>
        <topology evidence="1">Multi-pass membrane protein</topology>
    </subcellularLocation>
</comment>
<feature type="transmembrane region" description="Helical" evidence="7">
    <location>
        <begin position="55"/>
        <end position="74"/>
    </location>
</feature>